<evidence type="ECO:0000313" key="7">
    <source>
        <dbReference type="Proteomes" id="UP000539175"/>
    </source>
</evidence>
<sequence>MRVPLNDLQRACHRDGDAIAAAMARVVARGRVLFGPETAAFEAAFAAYCGTSHCLGVGNGTDALELALRALGVGPGDEVVTVANGGFYATTAILAVGARPRFADIDPGTLTLSPVALAGALTPRTRAIIVTHLYGRLADMDGVLDAAGTIPVIEDCAQAHGAQRRGRRAGAFGAIGCFSFYPTKNLGALGDAGAVVTSDAALADRLGALRQYGWGDKYVVARAGGRNSRMDEIQAAVLTLRLPALDDANARRRAIIARYHAAVPAPVPDWASPVGLDDVAHLAVVRSPDRARLAAALARAGVDTAIHYPVPDHHQPALRPLLAGPVSLPVTEQATAQILTLPCFPEMTEDEVVHVAAALADVWVHPA</sequence>
<dbReference type="GO" id="GO:0008483">
    <property type="term" value="F:transaminase activity"/>
    <property type="evidence" value="ECO:0007669"/>
    <property type="project" value="TreeGrafter"/>
</dbReference>
<dbReference type="InterPro" id="IPR015421">
    <property type="entry name" value="PyrdxlP-dep_Trfase_major"/>
</dbReference>
<proteinExistence type="inferred from homology"/>
<evidence type="ECO:0000256" key="5">
    <source>
        <dbReference type="RuleBase" id="RU004508"/>
    </source>
</evidence>
<dbReference type="PIRSF" id="PIRSF000390">
    <property type="entry name" value="PLP_StrS"/>
    <property type="match status" value="1"/>
</dbReference>
<dbReference type="GO" id="GO:0000271">
    <property type="term" value="P:polysaccharide biosynthetic process"/>
    <property type="evidence" value="ECO:0007669"/>
    <property type="project" value="TreeGrafter"/>
</dbReference>
<keyword evidence="7" id="KW-1185">Reference proteome</keyword>
<reference evidence="6 7" key="1">
    <citation type="submission" date="2020-08" db="EMBL/GenBank/DDBJ databases">
        <title>Genomic Encyclopedia of Type Strains, Phase IV (KMG-IV): sequencing the most valuable type-strain genomes for metagenomic binning, comparative biology and taxonomic classification.</title>
        <authorList>
            <person name="Goeker M."/>
        </authorList>
    </citation>
    <scope>NUCLEOTIDE SEQUENCE [LARGE SCALE GENOMIC DNA]</scope>
    <source>
        <strain evidence="6 7">DSM 22198</strain>
    </source>
</reference>
<dbReference type="Pfam" id="PF01041">
    <property type="entry name" value="DegT_DnrJ_EryC1"/>
    <property type="match status" value="1"/>
</dbReference>
<dbReference type="SUPFAM" id="SSF53383">
    <property type="entry name" value="PLP-dependent transferases"/>
    <property type="match status" value="1"/>
</dbReference>
<accession>A0A7X0EHB0</accession>
<dbReference type="PANTHER" id="PTHR30244:SF36">
    <property type="entry name" value="3-OXO-GLUCOSE-6-PHOSPHATE:GLUTAMATE AMINOTRANSFERASE"/>
    <property type="match status" value="1"/>
</dbReference>
<keyword evidence="1 4" id="KW-0663">Pyridoxal phosphate</keyword>
<dbReference type="EMBL" id="JACIIZ010000017">
    <property type="protein sequence ID" value="MBB6254444.1"/>
    <property type="molecule type" value="Genomic_DNA"/>
</dbReference>
<dbReference type="CDD" id="cd00616">
    <property type="entry name" value="AHBA_syn"/>
    <property type="match status" value="1"/>
</dbReference>
<evidence type="ECO:0000256" key="4">
    <source>
        <dbReference type="PIRSR" id="PIRSR000390-2"/>
    </source>
</evidence>
<dbReference type="PANTHER" id="PTHR30244">
    <property type="entry name" value="TRANSAMINASE"/>
    <property type="match status" value="1"/>
</dbReference>
<feature type="active site" description="Proton acceptor" evidence="3">
    <location>
        <position position="184"/>
    </location>
</feature>
<dbReference type="InterPro" id="IPR015424">
    <property type="entry name" value="PyrdxlP-dep_Trfase"/>
</dbReference>
<feature type="modified residue" description="N6-(pyridoxal phosphate)lysine" evidence="4">
    <location>
        <position position="184"/>
    </location>
</feature>
<dbReference type="AlphaFoldDB" id="A0A7X0EHB0"/>
<dbReference type="Gene3D" id="3.90.1150.10">
    <property type="entry name" value="Aspartate Aminotransferase, domain 1"/>
    <property type="match status" value="1"/>
</dbReference>
<evidence type="ECO:0000313" key="6">
    <source>
        <dbReference type="EMBL" id="MBB6254444.1"/>
    </source>
</evidence>
<gene>
    <name evidence="6" type="ORF">FHS74_005033</name>
</gene>
<name>A0A7X0EHB0_9PROT</name>
<dbReference type="GO" id="GO:0030170">
    <property type="term" value="F:pyridoxal phosphate binding"/>
    <property type="evidence" value="ECO:0007669"/>
    <property type="project" value="TreeGrafter"/>
</dbReference>
<comment type="similarity">
    <text evidence="2 5">Belongs to the DegT/DnrJ/EryC1 family.</text>
</comment>
<evidence type="ECO:0000256" key="2">
    <source>
        <dbReference type="ARBA" id="ARBA00037999"/>
    </source>
</evidence>
<protein>
    <submittedName>
        <fullName evidence="6">dTDP-4-amino-4,6-dideoxygalactose transaminase</fullName>
    </submittedName>
</protein>
<comment type="caution">
    <text evidence="6">The sequence shown here is derived from an EMBL/GenBank/DDBJ whole genome shotgun (WGS) entry which is preliminary data.</text>
</comment>
<organism evidence="6 7">
    <name type="scientific">Nitrospirillum iridis</name>
    <dbReference type="NCBI Taxonomy" id="765888"/>
    <lineage>
        <taxon>Bacteria</taxon>
        <taxon>Pseudomonadati</taxon>
        <taxon>Pseudomonadota</taxon>
        <taxon>Alphaproteobacteria</taxon>
        <taxon>Rhodospirillales</taxon>
        <taxon>Azospirillaceae</taxon>
        <taxon>Nitrospirillum</taxon>
    </lineage>
</organism>
<evidence type="ECO:0000256" key="1">
    <source>
        <dbReference type="ARBA" id="ARBA00022898"/>
    </source>
</evidence>
<dbReference type="Gene3D" id="3.40.640.10">
    <property type="entry name" value="Type I PLP-dependent aspartate aminotransferase-like (Major domain)"/>
    <property type="match status" value="1"/>
</dbReference>
<dbReference type="InterPro" id="IPR015422">
    <property type="entry name" value="PyrdxlP-dep_Trfase_small"/>
</dbReference>
<evidence type="ECO:0000256" key="3">
    <source>
        <dbReference type="PIRSR" id="PIRSR000390-1"/>
    </source>
</evidence>
<dbReference type="InterPro" id="IPR000653">
    <property type="entry name" value="DegT/StrS_aminotransferase"/>
</dbReference>
<dbReference type="Proteomes" id="UP000539175">
    <property type="component" value="Unassembled WGS sequence"/>
</dbReference>
<dbReference type="RefSeq" id="WP_184806863.1">
    <property type="nucleotide sequence ID" value="NZ_JACIIZ010000017.1"/>
</dbReference>